<gene>
    <name evidence="4" type="primary">mqnD</name>
    <name evidence="5" type="ORF">JGI23_00417</name>
</gene>
<dbReference type="Gene3D" id="3.40.190.10">
    <property type="entry name" value="Periplasmic binding protein-like II"/>
    <property type="match status" value="2"/>
</dbReference>
<dbReference type="EC" id="4.1.99.29" evidence="4"/>
<evidence type="ECO:0000313" key="6">
    <source>
        <dbReference type="Proteomes" id="UP000199197"/>
    </source>
</evidence>
<comment type="catalytic activity">
    <reaction evidence="4">
        <text>cyclic dehypoxanthinylfutalosinate = 1,4-dihydroxy-6-naphthoate + dihydroxyacetone</text>
        <dbReference type="Rhea" id="RHEA:33087"/>
        <dbReference type="ChEBI" id="CHEBI:16016"/>
        <dbReference type="ChEBI" id="CHEBI:64254"/>
        <dbReference type="ChEBI" id="CHEBI:64270"/>
        <dbReference type="EC" id="4.1.99.29"/>
    </reaction>
</comment>
<dbReference type="InterPro" id="IPR030869">
    <property type="entry name" value="MqnD"/>
</dbReference>
<evidence type="ECO:0000256" key="3">
    <source>
        <dbReference type="ARBA" id="ARBA00023239"/>
    </source>
</evidence>
<feature type="active site" description="Proton acceptor" evidence="4">
    <location>
        <position position="148"/>
    </location>
</feature>
<proteinExistence type="inferred from homology"/>
<accession>A0A0N7MW98</accession>
<keyword evidence="6" id="KW-1185">Reference proteome</keyword>
<dbReference type="GO" id="GO:0009234">
    <property type="term" value="P:menaquinone biosynthetic process"/>
    <property type="evidence" value="ECO:0007669"/>
    <property type="project" value="UniProtKB-UniRule"/>
</dbReference>
<dbReference type="GO" id="GO:0016830">
    <property type="term" value="F:carbon-carbon lyase activity"/>
    <property type="evidence" value="ECO:0007669"/>
    <property type="project" value="UniProtKB-UniRule"/>
</dbReference>
<dbReference type="Pfam" id="PF02621">
    <property type="entry name" value="VitK2_biosynth"/>
    <property type="match status" value="1"/>
</dbReference>
<evidence type="ECO:0000256" key="2">
    <source>
        <dbReference type="ARBA" id="ARBA00022428"/>
    </source>
</evidence>
<sequence>MPKITIAHSPDSDDAFMFYALVNNKINTGDIEFLNVLSDIETLNRKAFESVYDVTAISFHAYAYISDRYILLPCGASMGIGYGPIVVAKREIPPSELKNLTIGVPGTLTSAFLILKIFEPNVNYKVIQFDKIIDSVLNGEVDAGLLIHEGQLTYSNSGLVKIIDLGKWWFEQTGLPLPLGGNAIKRELGDKLIKQVAKYLYESIKYALQNRNEALGYALKFARDMDDKLADKFVGMYVNELTLDYGEEGRKAVQLFLDMGYERGLIPHKVKVEFAEY</sequence>
<protein>
    <recommendedName>
        <fullName evidence="4">1,4-dihydroxy-6-naphtoate synthase</fullName>
        <ecNumber evidence="4">4.1.99.29</ecNumber>
    </recommendedName>
    <alternativeName>
        <fullName evidence="4">Menaquinone biosynthetic enzyme MqnD</fullName>
    </alternativeName>
</protein>
<dbReference type="CDD" id="cd13636">
    <property type="entry name" value="PBP2_Af1704"/>
    <property type="match status" value="1"/>
</dbReference>
<keyword evidence="2 4" id="KW-0474">Menaquinone biosynthesis</keyword>
<dbReference type="RefSeq" id="WP_092347720.1">
    <property type="nucleotide sequence ID" value="NZ_CZVW01000003.1"/>
</dbReference>
<dbReference type="UniPathway" id="UPA00079"/>
<dbReference type="Proteomes" id="UP000199197">
    <property type="component" value="Unassembled WGS sequence"/>
</dbReference>
<comment type="caution">
    <text evidence="4">Lacks conserved residue(s) required for the propagation of feature annotation.</text>
</comment>
<dbReference type="EMBL" id="CZVW01000003">
    <property type="protein sequence ID" value="CUS98043.1"/>
    <property type="molecule type" value="Genomic_DNA"/>
</dbReference>
<evidence type="ECO:0000256" key="4">
    <source>
        <dbReference type="HAMAP-Rule" id="MF_00996"/>
    </source>
</evidence>
<dbReference type="InterPro" id="IPR003773">
    <property type="entry name" value="Menaquinone_biosynth"/>
</dbReference>
<dbReference type="PANTHER" id="PTHR37167:SF1">
    <property type="entry name" value="1,4-DIHYDROXY-6-NAPHTOATE SYNTHASE"/>
    <property type="match status" value="1"/>
</dbReference>
<comment type="function">
    <text evidence="4">Catalyzes the conversion of cyclic dehypoxanthine futalosine (cyclic DHFL) into 1,4-dihydroxy-6-naphthoate, a step in the biosynthesis of menaquinone (MK, vitamin K2).</text>
</comment>
<dbReference type="OrthoDB" id="9809439at2"/>
<evidence type="ECO:0000256" key="1">
    <source>
        <dbReference type="ARBA" id="ARBA00004863"/>
    </source>
</evidence>
<dbReference type="HAMAP" id="MF_00996">
    <property type="entry name" value="MqnD"/>
    <property type="match status" value="1"/>
</dbReference>
<feature type="binding site" evidence="4">
    <location>
        <begin position="110"/>
        <end position="111"/>
    </location>
    <ligand>
        <name>substrate</name>
    </ligand>
</feature>
<keyword evidence="3 4" id="KW-0456">Lyase</keyword>
<comment type="pathway">
    <text evidence="1 4">Quinol/quinone metabolism; menaquinone biosynthesis.</text>
</comment>
<reference evidence="6" key="1">
    <citation type="submission" date="2015-11" db="EMBL/GenBank/DDBJ databases">
        <authorList>
            <person name="Varghese N."/>
        </authorList>
    </citation>
    <scope>NUCLEOTIDE SEQUENCE [LARGE SCALE GENOMIC DNA]</scope>
    <source>
        <strain evidence="6">JGI-23</strain>
    </source>
</reference>
<organism evidence="5 6">
    <name type="scientific">Candidatus Chryseopegocella kryptomonas</name>
    <dbReference type="NCBI Taxonomy" id="1633643"/>
    <lineage>
        <taxon>Bacteria</taxon>
        <taxon>Pseudomonadati</taxon>
        <taxon>Candidatus Kryptoniota</taxon>
        <taxon>Candidatus Chryseopegocella</taxon>
    </lineage>
</organism>
<dbReference type="PANTHER" id="PTHR37167">
    <property type="entry name" value="1,4-DIHYDROXY-6-NAPHTOATE SYNTHASE"/>
    <property type="match status" value="1"/>
</dbReference>
<comment type="similarity">
    <text evidence="4">Belongs to the MqnA/MqnD family. MqnD subfamily.</text>
</comment>
<dbReference type="AlphaFoldDB" id="A0A0N7MW98"/>
<evidence type="ECO:0000313" key="5">
    <source>
        <dbReference type="EMBL" id="CUS98043.1"/>
    </source>
</evidence>
<dbReference type="SUPFAM" id="SSF53850">
    <property type="entry name" value="Periplasmic binding protein-like II"/>
    <property type="match status" value="1"/>
</dbReference>
<name>A0A0N7MW98_9BACT</name>